<dbReference type="InterPro" id="IPR049053">
    <property type="entry name" value="AFCA-like_C"/>
</dbReference>
<dbReference type="Pfam" id="PF14498">
    <property type="entry name" value="Glyco_hyd_65N_2"/>
    <property type="match status" value="1"/>
</dbReference>
<dbReference type="AlphaFoldDB" id="A0A543FJF6"/>
<evidence type="ECO:0000313" key="5">
    <source>
        <dbReference type="Proteomes" id="UP000320235"/>
    </source>
</evidence>
<comment type="caution">
    <text evidence="4">The sequence shown here is derived from an EMBL/GenBank/DDBJ whole genome shotgun (WGS) entry which is preliminary data.</text>
</comment>
<keyword evidence="5" id="KW-1185">Reference proteome</keyword>
<gene>
    <name evidence="4" type="ORF">FB391_0127</name>
</gene>
<dbReference type="SUPFAM" id="SSF48208">
    <property type="entry name" value="Six-hairpin glycosidases"/>
    <property type="match status" value="1"/>
</dbReference>
<dbReference type="EMBL" id="VFPE01000001">
    <property type="protein sequence ID" value="TQM33844.1"/>
    <property type="molecule type" value="Genomic_DNA"/>
</dbReference>
<dbReference type="PIRSF" id="PIRSF007663">
    <property type="entry name" value="UCP007663"/>
    <property type="match status" value="1"/>
</dbReference>
<dbReference type="OrthoDB" id="9802600at2"/>
<dbReference type="InterPro" id="IPR054363">
    <property type="entry name" value="GH95_cat"/>
</dbReference>
<dbReference type="GO" id="GO:0004560">
    <property type="term" value="F:alpha-L-fucosidase activity"/>
    <property type="evidence" value="ECO:0007669"/>
    <property type="project" value="InterPro"/>
</dbReference>
<evidence type="ECO:0000259" key="2">
    <source>
        <dbReference type="Pfam" id="PF21307"/>
    </source>
</evidence>
<dbReference type="InterPro" id="IPR008928">
    <property type="entry name" value="6-hairpin_glycosidase_sf"/>
</dbReference>
<dbReference type="Pfam" id="PF22124">
    <property type="entry name" value="Glyco_hydro_95_cat"/>
    <property type="match status" value="1"/>
</dbReference>
<dbReference type="GO" id="GO:0005975">
    <property type="term" value="P:carbohydrate metabolic process"/>
    <property type="evidence" value="ECO:0007669"/>
    <property type="project" value="InterPro"/>
</dbReference>
<protein>
    <submittedName>
        <fullName evidence="4">Alpha-L-fucosidase 2</fullName>
    </submittedName>
</protein>
<dbReference type="Proteomes" id="UP000320235">
    <property type="component" value="Unassembled WGS sequence"/>
</dbReference>
<feature type="domain" description="Alpha fucosidase A-like C-terminal" evidence="2">
    <location>
        <begin position="706"/>
        <end position="765"/>
    </location>
</feature>
<dbReference type="Pfam" id="PF21307">
    <property type="entry name" value="Glyco_hydro_95_C"/>
    <property type="match status" value="1"/>
</dbReference>
<accession>A0A543FJF6</accession>
<feature type="domain" description="Glycosyl hydrolase family 95 catalytic" evidence="3">
    <location>
        <begin position="326"/>
        <end position="704"/>
    </location>
</feature>
<dbReference type="InterPro" id="IPR016518">
    <property type="entry name" value="Alpha-L-fucosidase"/>
</dbReference>
<dbReference type="InterPro" id="IPR027414">
    <property type="entry name" value="GH95_N_dom"/>
</dbReference>
<sequence length="802" mass="85362">MSDTLRLSWTAPADRWEAAAPLGNGRIGAMAFGGATGRYALNDATVWSGTPDGPAAALRDVIAGGAGPERLAEVRSALAAGDVRRAEHLLMSFEGPYSQEYLPLGDLAVEIEGARPFGPARVLDLDEAVLTETLVVDGGTVVRRSWVSAPAQALIVEVTADVAFTASLSLSSPLRAAPHGLGLDVEIPVDGAPLHETSVEPPLRYAGAGDDVDAFAAVAVALDTDGSVDAAPARATVHGAHRLLVALSTSSRAEFWWADADGEWRIASREAIRDRARQRVDAAARRAPSALFDEHVADRRRHARARFAIGGRREGVWDVDRDILHGADAQLRATVIAEYGAYLLASSSRAGGPPANLQGIWNDQLRPAWSSNYTININTQMNYWAAPVLGLDDAFEPLLALVERLSRTGAAVARELYGARGWVAHHNSDLWGWSLPVGGGHGAPSWAIWMMGGVWLTHNLWDAYEFGGDVDLLRSRIWPVMRGAVEFCLDWLVPGPDGTLQTSPSTSPENSFVAADGQNTALGLTAASDLFLIRALFERASAAIAVLGADDPLTDEIDRALAALAPVGIGADGRLMEWSAEVVEAEPLHRHLSPLIGIHPLDVLTRERDPELFEAGVRLLDARGPGAMGWSWAWKIAMRARIRDGEAAAALLDEALTPFEGDATRHGPVDGSEWGGLLPNLFSTHPPFQIDGNLGFPAGIAELLVQSHGGLVRLLPALPTAWTDGDAQGLGARTGLTVDLTWRGGALTSATVRSIRGDERDVTVAYRDRRVELRVPAGGAVEVPLDRLVDAAALAIGARDAR</sequence>
<dbReference type="InterPro" id="IPR012341">
    <property type="entry name" value="6hp_glycosidase-like_sf"/>
</dbReference>
<reference evidence="4 5" key="1">
    <citation type="submission" date="2019-06" db="EMBL/GenBank/DDBJ databases">
        <title>Sequencing the genomes of 1000 actinobacteria strains.</title>
        <authorList>
            <person name="Klenk H.-P."/>
        </authorList>
    </citation>
    <scope>NUCLEOTIDE SEQUENCE [LARGE SCALE GENOMIC DNA]</scope>
    <source>
        <strain evidence="4 5">DSM 105492</strain>
    </source>
</reference>
<proteinExistence type="predicted"/>
<name>A0A543FJF6_9MICO</name>
<feature type="domain" description="Glycosyl hydrolase family 95 N-terminal" evidence="1">
    <location>
        <begin position="7"/>
        <end position="249"/>
    </location>
</feature>
<dbReference type="RefSeq" id="WP_141892385.1">
    <property type="nucleotide sequence ID" value="NZ_BAABLH010000013.1"/>
</dbReference>
<evidence type="ECO:0000259" key="1">
    <source>
        <dbReference type="Pfam" id="PF14498"/>
    </source>
</evidence>
<organism evidence="4 5">
    <name type="scientific">Microbacterium kyungheense</name>
    <dbReference type="NCBI Taxonomy" id="1263636"/>
    <lineage>
        <taxon>Bacteria</taxon>
        <taxon>Bacillati</taxon>
        <taxon>Actinomycetota</taxon>
        <taxon>Actinomycetes</taxon>
        <taxon>Micrococcales</taxon>
        <taxon>Microbacteriaceae</taxon>
        <taxon>Microbacterium</taxon>
    </lineage>
</organism>
<dbReference type="Gene3D" id="1.50.10.10">
    <property type="match status" value="1"/>
</dbReference>
<dbReference type="PANTHER" id="PTHR31084">
    <property type="entry name" value="ALPHA-L-FUCOSIDASE 2"/>
    <property type="match status" value="1"/>
</dbReference>
<evidence type="ECO:0000259" key="3">
    <source>
        <dbReference type="Pfam" id="PF22124"/>
    </source>
</evidence>
<evidence type="ECO:0000313" key="4">
    <source>
        <dbReference type="EMBL" id="TQM33844.1"/>
    </source>
</evidence>
<dbReference type="PANTHER" id="PTHR31084:SF0">
    <property type="entry name" value="ALPHA-L-FUCOSIDASE 2"/>
    <property type="match status" value="1"/>
</dbReference>